<sequence length="77" mass="8521">MLERLTGTKVPVSRFLPGLKTRRFHAPERSTLNSGTTTRTSASLTESVVVCWRSPVSANPLTLMTTSPYAIKFSHSR</sequence>
<reference evidence="1 2" key="1">
    <citation type="journal article" date="2019" name="J Genomics">
        <title>The Draft Genome of a Hydrogen-producing Cyanobacterium, Arthrospira platensis NIES-46.</title>
        <authorList>
            <person name="Suzuki S."/>
            <person name="Yamaguchi H."/>
            <person name="Kawachi M."/>
        </authorList>
    </citation>
    <scope>NUCLEOTIDE SEQUENCE [LARGE SCALE GENOMIC DNA]</scope>
    <source>
        <strain evidence="1 2">NIES-46</strain>
    </source>
</reference>
<organism evidence="1 2">
    <name type="scientific">Limnospira platensis NIES-46</name>
    <dbReference type="NCBI Taxonomy" id="1236695"/>
    <lineage>
        <taxon>Bacteria</taxon>
        <taxon>Bacillati</taxon>
        <taxon>Cyanobacteriota</taxon>
        <taxon>Cyanophyceae</taxon>
        <taxon>Oscillatoriophycideae</taxon>
        <taxon>Oscillatoriales</taxon>
        <taxon>Sirenicapillariaceae</taxon>
        <taxon>Limnospira</taxon>
    </lineage>
</organism>
<keyword evidence="2" id="KW-1185">Reference proteome</keyword>
<evidence type="ECO:0008006" key="3">
    <source>
        <dbReference type="Google" id="ProtNLM"/>
    </source>
</evidence>
<comment type="caution">
    <text evidence="1">The sequence shown here is derived from an EMBL/GenBank/DDBJ whole genome shotgun (WGS) entry which is preliminary data.</text>
</comment>
<evidence type="ECO:0000313" key="2">
    <source>
        <dbReference type="Proteomes" id="UP000326169"/>
    </source>
</evidence>
<evidence type="ECO:0000313" key="1">
    <source>
        <dbReference type="EMBL" id="GCE94943.1"/>
    </source>
</evidence>
<gene>
    <name evidence="1" type="ORF">NIES46_30030</name>
</gene>
<dbReference type="Proteomes" id="UP000326169">
    <property type="component" value="Unassembled WGS sequence"/>
</dbReference>
<accession>A0A5M3T5G4</accession>
<protein>
    <recommendedName>
        <fullName evidence="3">Transposase</fullName>
    </recommendedName>
</protein>
<dbReference type="EMBL" id="BIMW01000114">
    <property type="protein sequence ID" value="GCE94943.1"/>
    <property type="molecule type" value="Genomic_DNA"/>
</dbReference>
<proteinExistence type="predicted"/>
<name>A0A5M3T5G4_LIMPL</name>